<dbReference type="EMBL" id="JAOQIO010000025">
    <property type="protein sequence ID" value="MCU6792579.1"/>
    <property type="molecule type" value="Genomic_DNA"/>
</dbReference>
<evidence type="ECO:0000313" key="9">
    <source>
        <dbReference type="EMBL" id="MCU6792579.1"/>
    </source>
</evidence>
<keyword evidence="7" id="KW-0812">Transmembrane</keyword>
<comment type="subcellular location">
    <subcellularLocation>
        <location evidence="1">Cell membrane</location>
        <topology evidence="1">Multi-pass membrane protein</topology>
    </subcellularLocation>
</comment>
<dbReference type="SUPFAM" id="SSF55874">
    <property type="entry name" value="ATPase domain of HSP90 chaperone/DNA topoisomerase II/histidine kinase"/>
    <property type="match status" value="1"/>
</dbReference>
<comment type="caution">
    <text evidence="9">The sequence shown here is derived from an EMBL/GenBank/DDBJ whole genome shotgun (WGS) entry which is preliminary data.</text>
</comment>
<gene>
    <name evidence="9" type="ORF">OB236_10635</name>
</gene>
<proteinExistence type="predicted"/>
<dbReference type="CDD" id="cd06225">
    <property type="entry name" value="HAMP"/>
    <property type="match status" value="1"/>
</dbReference>
<evidence type="ECO:0000256" key="3">
    <source>
        <dbReference type="ARBA" id="ARBA00022553"/>
    </source>
</evidence>
<keyword evidence="7" id="KW-1133">Transmembrane helix</keyword>
<keyword evidence="3" id="KW-0597">Phosphoprotein</keyword>
<keyword evidence="5 9" id="KW-0418">Kinase</keyword>
<keyword evidence="2" id="KW-1003">Cell membrane</keyword>
<dbReference type="GO" id="GO:0016301">
    <property type="term" value="F:kinase activity"/>
    <property type="evidence" value="ECO:0007669"/>
    <property type="project" value="UniProtKB-KW"/>
</dbReference>
<keyword evidence="4" id="KW-0808">Transferase</keyword>
<evidence type="ECO:0000256" key="7">
    <source>
        <dbReference type="SAM" id="Phobius"/>
    </source>
</evidence>
<dbReference type="Pfam" id="PF06580">
    <property type="entry name" value="His_kinase"/>
    <property type="match status" value="1"/>
</dbReference>
<dbReference type="Gene3D" id="3.30.565.10">
    <property type="entry name" value="Histidine kinase-like ATPase, C-terminal domain"/>
    <property type="match status" value="1"/>
</dbReference>
<keyword evidence="6 7" id="KW-0472">Membrane</keyword>
<dbReference type="PROSITE" id="PS50885">
    <property type="entry name" value="HAMP"/>
    <property type="match status" value="1"/>
</dbReference>
<name>A0ABT2UFY1_9BACL</name>
<dbReference type="InterPro" id="IPR003660">
    <property type="entry name" value="HAMP_dom"/>
</dbReference>
<dbReference type="SUPFAM" id="SSF158472">
    <property type="entry name" value="HAMP domain-like"/>
    <property type="match status" value="1"/>
</dbReference>
<reference evidence="9 10" key="1">
    <citation type="submission" date="2022-09" db="EMBL/GenBank/DDBJ databases">
        <authorList>
            <person name="Han X.L."/>
            <person name="Wang Q."/>
            <person name="Lu T."/>
        </authorList>
    </citation>
    <scope>NUCLEOTIDE SEQUENCE [LARGE SCALE GENOMIC DNA]</scope>
    <source>
        <strain evidence="9 10">WQ 127069</strain>
    </source>
</reference>
<dbReference type="InterPro" id="IPR036890">
    <property type="entry name" value="HATPase_C_sf"/>
</dbReference>
<dbReference type="Proteomes" id="UP001652445">
    <property type="component" value="Unassembled WGS sequence"/>
</dbReference>
<dbReference type="Gene3D" id="6.10.340.10">
    <property type="match status" value="1"/>
</dbReference>
<feature type="transmembrane region" description="Helical" evidence="7">
    <location>
        <begin position="12"/>
        <end position="31"/>
    </location>
</feature>
<dbReference type="InterPro" id="IPR010559">
    <property type="entry name" value="Sig_transdc_His_kin_internal"/>
</dbReference>
<evidence type="ECO:0000313" key="10">
    <source>
        <dbReference type="Proteomes" id="UP001652445"/>
    </source>
</evidence>
<feature type="domain" description="HAMP" evidence="8">
    <location>
        <begin position="306"/>
        <end position="359"/>
    </location>
</feature>
<dbReference type="Pfam" id="PF00672">
    <property type="entry name" value="HAMP"/>
    <property type="match status" value="1"/>
</dbReference>
<evidence type="ECO:0000259" key="8">
    <source>
        <dbReference type="PROSITE" id="PS50885"/>
    </source>
</evidence>
<organism evidence="9 10">
    <name type="scientific">Paenibacillus baimaensis</name>
    <dbReference type="NCBI Taxonomy" id="2982185"/>
    <lineage>
        <taxon>Bacteria</taxon>
        <taxon>Bacillati</taxon>
        <taxon>Bacillota</taxon>
        <taxon>Bacilli</taxon>
        <taxon>Bacillales</taxon>
        <taxon>Paenibacillaceae</taxon>
        <taxon>Paenibacillus</taxon>
    </lineage>
</organism>
<evidence type="ECO:0000256" key="5">
    <source>
        <dbReference type="ARBA" id="ARBA00022777"/>
    </source>
</evidence>
<evidence type="ECO:0000256" key="6">
    <source>
        <dbReference type="ARBA" id="ARBA00023136"/>
    </source>
</evidence>
<feature type="transmembrane region" description="Helical" evidence="7">
    <location>
        <begin position="285"/>
        <end position="305"/>
    </location>
</feature>
<sequence length="585" mass="67104">MNFHPNLYTKISMLLLSIVAIPTIILGYLSFNQSNQQIQTMTQAFLLDNLHHNAIRLESLFSRTKQQSDKVLESQRLKALLHQPPPQSSLDEYDFIRQMNPILEELQGELDIAIYPKDPELYPIYAGNVKGNEDWFQLALLMEGQGAWHVRSVKDELPLELLYVRAIRDYPSLQPIGVLTLRVPRFLLDNQFIIPENVERISYYLVEENGRVLATRSNNPESAITEIYHDLNMGLPGTDNPLKMIRKNETDFYEVSRPLDINNWRLAALIPIDEVTGPVEKIKRFTWLLVSSGIIIMSILLLLIVRSVTIPIRTLVRFMRKIYSGELLYCEQYLPRTDEIGQLVRGYNSMIKGMFELIQKTKMYEEEKRKLEIRALIHQLNPHFLYNTMDTIKWKAEKAEAPEIVEMIATLSNLLRFSIHTDEELTTMERELEYVKNYLSLELQRNSHAFSVYYQIDPDILCQPFMKLTIQPIVENAIKHAMKTMVEGTGKIMITVIQSKDRIICSIEDNGPGLSVGSAANMESELRHGDSNYSGVGLSNTDRRLKLRFGDSYGITLENRATGGCKVVLQHPLIELSGTISQAAN</sequence>
<dbReference type="InterPro" id="IPR003594">
    <property type="entry name" value="HATPase_dom"/>
</dbReference>
<dbReference type="Pfam" id="PF02518">
    <property type="entry name" value="HATPase_c"/>
    <property type="match status" value="1"/>
</dbReference>
<evidence type="ECO:0000256" key="1">
    <source>
        <dbReference type="ARBA" id="ARBA00004651"/>
    </source>
</evidence>
<evidence type="ECO:0000256" key="2">
    <source>
        <dbReference type="ARBA" id="ARBA00022475"/>
    </source>
</evidence>
<evidence type="ECO:0000256" key="4">
    <source>
        <dbReference type="ARBA" id="ARBA00022679"/>
    </source>
</evidence>
<protein>
    <submittedName>
        <fullName evidence="9">Histidine kinase</fullName>
    </submittedName>
</protein>
<accession>A0ABT2UFY1</accession>
<keyword evidence="10" id="KW-1185">Reference proteome</keyword>
<dbReference type="PANTHER" id="PTHR34220:SF7">
    <property type="entry name" value="SENSOR HISTIDINE KINASE YPDA"/>
    <property type="match status" value="1"/>
</dbReference>
<dbReference type="InterPro" id="IPR050640">
    <property type="entry name" value="Bact_2-comp_sensor_kinase"/>
</dbReference>
<dbReference type="PANTHER" id="PTHR34220">
    <property type="entry name" value="SENSOR HISTIDINE KINASE YPDA"/>
    <property type="match status" value="1"/>
</dbReference>
<dbReference type="RefSeq" id="WP_262683962.1">
    <property type="nucleotide sequence ID" value="NZ_JAOQIO010000025.1"/>
</dbReference>